<dbReference type="EMBL" id="SRRP01000001">
    <property type="protein sequence ID" value="TGN92500.1"/>
    <property type="molecule type" value="Genomic_DNA"/>
</dbReference>
<keyword evidence="3" id="KW-1185">Reference proteome</keyword>
<dbReference type="AlphaFoldDB" id="A0A4Z1DYP8"/>
<evidence type="ECO:0000313" key="2">
    <source>
        <dbReference type="EMBL" id="TGN92500.1"/>
    </source>
</evidence>
<evidence type="ECO:0000256" key="1">
    <source>
        <dbReference type="SAM" id="Phobius"/>
    </source>
</evidence>
<reference evidence="2 3" key="1">
    <citation type="submission" date="2019-04" db="EMBL/GenBank/DDBJ databases">
        <title>Genome sequencing of Streptococcus rubneri DSM 26920(T).</title>
        <authorList>
            <person name="Kook J.-K."/>
            <person name="Park S.-N."/>
            <person name="Lim Y.K."/>
        </authorList>
    </citation>
    <scope>NUCLEOTIDE SEQUENCE [LARGE SCALE GENOMIC DNA]</scope>
    <source>
        <strain evidence="2 3">DSM 26920</strain>
    </source>
</reference>
<organism evidence="2 3">
    <name type="scientific">Streptococcus rubneri</name>
    <dbReference type="NCBI Taxonomy" id="1234680"/>
    <lineage>
        <taxon>Bacteria</taxon>
        <taxon>Bacillati</taxon>
        <taxon>Bacillota</taxon>
        <taxon>Bacilli</taxon>
        <taxon>Lactobacillales</taxon>
        <taxon>Streptococcaceae</taxon>
        <taxon>Streptococcus</taxon>
    </lineage>
</organism>
<dbReference type="Proteomes" id="UP000297986">
    <property type="component" value="Unassembled WGS sequence"/>
</dbReference>
<feature type="transmembrane region" description="Helical" evidence="1">
    <location>
        <begin position="9"/>
        <end position="31"/>
    </location>
</feature>
<protein>
    <submittedName>
        <fullName evidence="2">Uncharacterized protein</fullName>
    </submittedName>
</protein>
<accession>A0A4Z1DYP8</accession>
<dbReference type="RefSeq" id="WP_135782773.1">
    <property type="nucleotide sequence ID" value="NZ_MRXY01000003.1"/>
</dbReference>
<sequence>MIKEKRNKGFISGLVVSLFFLAFAGMMLFLWNHHQNPTASFPEAKKSGDTVTMKVYDIYPEPIGTIDNGHVIYLVQYDTKNDGKYAGIEAKKDDAAIKEILEKADKGELQKKPYTLKGSQLAPLQSSSNNSRNERIVNYSEFIRSVLDPSSVVALNMTKNYYFSLTEYQKDGFVFLGSSLLIIAVAISTLVASFFLRKRTIASYEELYQAYPELQGDISHVADQASYYNQELKVILYKNHLITYFKGTQAVDLRDVQQLYLTITRIRQSAISRPIYQLCCIRKDRPKKKFNMPIRNKKNAEEQLYTLYAQISEKFPEVKLGV</sequence>
<evidence type="ECO:0000313" key="3">
    <source>
        <dbReference type="Proteomes" id="UP000297986"/>
    </source>
</evidence>
<name>A0A4Z1DYP8_9STRE</name>
<feature type="transmembrane region" description="Helical" evidence="1">
    <location>
        <begin position="173"/>
        <end position="196"/>
    </location>
</feature>
<keyword evidence="1" id="KW-1133">Transmembrane helix</keyword>
<dbReference type="OrthoDB" id="2236770at2"/>
<comment type="caution">
    <text evidence="2">The sequence shown here is derived from an EMBL/GenBank/DDBJ whole genome shotgun (WGS) entry which is preliminary data.</text>
</comment>
<keyword evidence="1" id="KW-0812">Transmembrane</keyword>
<proteinExistence type="predicted"/>
<gene>
    <name evidence="2" type="ORF">E5S68_06135</name>
</gene>
<keyword evidence="1" id="KW-0472">Membrane</keyword>